<keyword evidence="2" id="KW-1185">Reference proteome</keyword>
<name>A0AAF0UH37_SOLVR</name>
<protein>
    <submittedName>
        <fullName evidence="1">Uncharacterized protein</fullName>
    </submittedName>
</protein>
<sequence>MKGYVFDVKCVLRLQDVFPFVRELETRLSHDLELSVITEFIQLLESDMHEFIKFMYLVKCTIRHQEALGSPVSFPSLMQDEAGNERFEIKGVHRVFCDLLEILELCLKELESQLVW</sequence>
<organism evidence="1 2">
    <name type="scientific">Solanum verrucosum</name>
    <dbReference type="NCBI Taxonomy" id="315347"/>
    <lineage>
        <taxon>Eukaryota</taxon>
        <taxon>Viridiplantae</taxon>
        <taxon>Streptophyta</taxon>
        <taxon>Embryophyta</taxon>
        <taxon>Tracheophyta</taxon>
        <taxon>Spermatophyta</taxon>
        <taxon>Magnoliopsida</taxon>
        <taxon>eudicotyledons</taxon>
        <taxon>Gunneridae</taxon>
        <taxon>Pentapetalae</taxon>
        <taxon>asterids</taxon>
        <taxon>lamiids</taxon>
        <taxon>Solanales</taxon>
        <taxon>Solanaceae</taxon>
        <taxon>Solanoideae</taxon>
        <taxon>Solaneae</taxon>
        <taxon>Solanum</taxon>
    </lineage>
</organism>
<gene>
    <name evidence="1" type="ORF">MTR67_039550</name>
</gene>
<dbReference type="AlphaFoldDB" id="A0AAF0UH37"/>
<evidence type="ECO:0000313" key="1">
    <source>
        <dbReference type="EMBL" id="WMV46165.1"/>
    </source>
</evidence>
<reference evidence="1" key="1">
    <citation type="submission" date="2023-08" db="EMBL/GenBank/DDBJ databases">
        <title>A de novo genome assembly of Solanum verrucosum Schlechtendal, a Mexican diploid species geographically isolated from the other diploid A-genome species in potato relatives.</title>
        <authorList>
            <person name="Hosaka K."/>
        </authorList>
    </citation>
    <scope>NUCLEOTIDE SEQUENCE</scope>
    <source>
        <tissue evidence="1">Young leaves</tissue>
    </source>
</reference>
<evidence type="ECO:0000313" key="2">
    <source>
        <dbReference type="Proteomes" id="UP001234989"/>
    </source>
</evidence>
<accession>A0AAF0UH37</accession>
<proteinExistence type="predicted"/>
<dbReference type="EMBL" id="CP133620">
    <property type="protein sequence ID" value="WMV46165.1"/>
    <property type="molecule type" value="Genomic_DNA"/>
</dbReference>
<dbReference type="Proteomes" id="UP001234989">
    <property type="component" value="Chromosome 9"/>
</dbReference>